<keyword evidence="1" id="KW-0732">Signal</keyword>
<proteinExistence type="predicted"/>
<protein>
    <recommendedName>
        <fullName evidence="4">Secreted protein</fullName>
    </recommendedName>
</protein>
<evidence type="ECO:0000313" key="2">
    <source>
        <dbReference type="EMBL" id="EOB05866.1"/>
    </source>
</evidence>
<reference evidence="3" key="1">
    <citation type="journal article" date="2013" name="Nat. Genet.">
        <title>The duck genome and transcriptome provide insight into an avian influenza virus reservoir species.</title>
        <authorList>
            <person name="Huang Y."/>
            <person name="Li Y."/>
            <person name="Burt D.W."/>
            <person name="Chen H."/>
            <person name="Zhang Y."/>
            <person name="Qian W."/>
            <person name="Kim H."/>
            <person name="Gan S."/>
            <person name="Zhao Y."/>
            <person name="Li J."/>
            <person name="Yi K."/>
            <person name="Feng H."/>
            <person name="Zhu P."/>
            <person name="Li B."/>
            <person name="Liu Q."/>
            <person name="Fairley S."/>
            <person name="Magor K.E."/>
            <person name="Du Z."/>
            <person name="Hu X."/>
            <person name="Goodman L."/>
            <person name="Tafer H."/>
            <person name="Vignal A."/>
            <person name="Lee T."/>
            <person name="Kim K.W."/>
            <person name="Sheng Z."/>
            <person name="An Y."/>
            <person name="Searle S."/>
            <person name="Herrero J."/>
            <person name="Groenen M.A."/>
            <person name="Crooijmans R.P."/>
            <person name="Faraut T."/>
            <person name="Cai Q."/>
            <person name="Webster R.G."/>
            <person name="Aldridge J.R."/>
            <person name="Warren W.C."/>
            <person name="Bartschat S."/>
            <person name="Kehr S."/>
            <person name="Marz M."/>
            <person name="Stadler P.F."/>
            <person name="Smith J."/>
            <person name="Kraus R.H."/>
            <person name="Zhao Y."/>
            <person name="Ren L."/>
            <person name="Fei J."/>
            <person name="Morisson M."/>
            <person name="Kaiser P."/>
            <person name="Griffin D.K."/>
            <person name="Rao M."/>
            <person name="Pitel F."/>
            <person name="Wang J."/>
            <person name="Li N."/>
        </authorList>
    </citation>
    <scope>NUCLEOTIDE SEQUENCE [LARGE SCALE GENOMIC DNA]</scope>
</reference>
<keyword evidence="3" id="KW-1185">Reference proteome</keyword>
<evidence type="ECO:0000313" key="3">
    <source>
        <dbReference type="Proteomes" id="UP000296049"/>
    </source>
</evidence>
<sequence>MKLRIDPALILWFLCFGPGAPEHYLTLDLDFAASAFKEFEEEGVGVGFSPGEPLLRAECYPWTVLLVYLSCTVRVLCVSEARSERMMAAKPCIDSRLAPT</sequence>
<gene>
    <name evidence="2" type="ORF">Anapl_01171</name>
</gene>
<dbReference type="Proteomes" id="UP000296049">
    <property type="component" value="Unassembled WGS sequence"/>
</dbReference>
<evidence type="ECO:0000256" key="1">
    <source>
        <dbReference type="SAM" id="SignalP"/>
    </source>
</evidence>
<evidence type="ECO:0008006" key="4">
    <source>
        <dbReference type="Google" id="ProtNLM"/>
    </source>
</evidence>
<name>R0K6T5_ANAPL</name>
<accession>R0K6T5</accession>
<dbReference type="AlphaFoldDB" id="R0K6T5"/>
<organism evidence="2 3">
    <name type="scientific">Anas platyrhynchos</name>
    <name type="common">Mallard</name>
    <name type="synonym">Anas boschas</name>
    <dbReference type="NCBI Taxonomy" id="8839"/>
    <lineage>
        <taxon>Eukaryota</taxon>
        <taxon>Metazoa</taxon>
        <taxon>Chordata</taxon>
        <taxon>Craniata</taxon>
        <taxon>Vertebrata</taxon>
        <taxon>Euteleostomi</taxon>
        <taxon>Archelosauria</taxon>
        <taxon>Archosauria</taxon>
        <taxon>Dinosauria</taxon>
        <taxon>Saurischia</taxon>
        <taxon>Theropoda</taxon>
        <taxon>Coelurosauria</taxon>
        <taxon>Aves</taxon>
        <taxon>Neognathae</taxon>
        <taxon>Galloanserae</taxon>
        <taxon>Anseriformes</taxon>
        <taxon>Anatidae</taxon>
        <taxon>Anatinae</taxon>
        <taxon>Anas</taxon>
    </lineage>
</organism>
<feature type="signal peptide" evidence="1">
    <location>
        <begin position="1"/>
        <end position="21"/>
    </location>
</feature>
<dbReference type="EMBL" id="KB742659">
    <property type="protein sequence ID" value="EOB05866.1"/>
    <property type="molecule type" value="Genomic_DNA"/>
</dbReference>
<feature type="chain" id="PRO_5004353974" description="Secreted protein" evidence="1">
    <location>
        <begin position="22"/>
        <end position="100"/>
    </location>
</feature>